<gene>
    <name evidence="1" type="ORF">OVY01_15910</name>
</gene>
<comment type="caution">
    <text evidence="1">The sequence shown here is derived from an EMBL/GenBank/DDBJ whole genome shotgun (WGS) entry which is preliminary data.</text>
</comment>
<sequence length="43" mass="4936">MWKFLLVLTMLELVLAFVSFAIVRAGAERYPVESDGHRDILEV</sequence>
<reference evidence="1" key="1">
    <citation type="submission" date="2022-11" db="EMBL/GenBank/DDBJ databases">
        <title>Robbsia betulipollinis sp. nov., isolated from pollen of birch (Betula pendula).</title>
        <authorList>
            <person name="Shi H."/>
            <person name="Ambika Manirajan B."/>
            <person name="Ratering S."/>
            <person name="Geissler-Plaum R."/>
            <person name="Schnell S."/>
        </authorList>
    </citation>
    <scope>NUCLEOTIDE SEQUENCE</scope>
    <source>
        <strain evidence="1">Bb-Pol-6</strain>
    </source>
</reference>
<protein>
    <submittedName>
        <fullName evidence="1">Uncharacterized protein</fullName>
    </submittedName>
</protein>
<evidence type="ECO:0000313" key="2">
    <source>
        <dbReference type="Proteomes" id="UP001082899"/>
    </source>
</evidence>
<keyword evidence="2" id="KW-1185">Reference proteome</keyword>
<dbReference type="Proteomes" id="UP001082899">
    <property type="component" value="Unassembled WGS sequence"/>
</dbReference>
<accession>A0ABT3ZQW6</accession>
<dbReference type="RefSeq" id="WP_267848549.1">
    <property type="nucleotide sequence ID" value="NZ_JAPMXC010000005.1"/>
</dbReference>
<organism evidence="1 2">
    <name type="scientific">Robbsia betulipollinis</name>
    <dbReference type="NCBI Taxonomy" id="2981849"/>
    <lineage>
        <taxon>Bacteria</taxon>
        <taxon>Pseudomonadati</taxon>
        <taxon>Pseudomonadota</taxon>
        <taxon>Betaproteobacteria</taxon>
        <taxon>Burkholderiales</taxon>
        <taxon>Burkholderiaceae</taxon>
        <taxon>Robbsia</taxon>
    </lineage>
</organism>
<name>A0ABT3ZQW6_9BURK</name>
<evidence type="ECO:0000313" key="1">
    <source>
        <dbReference type="EMBL" id="MCY0388667.1"/>
    </source>
</evidence>
<proteinExistence type="predicted"/>
<dbReference type="EMBL" id="JAPMXC010000005">
    <property type="protein sequence ID" value="MCY0388667.1"/>
    <property type="molecule type" value="Genomic_DNA"/>
</dbReference>